<name>A0A4Q1KW16_9CELL</name>
<comment type="caution">
    <text evidence="3">The sequence shown here is derived from an EMBL/GenBank/DDBJ whole genome shotgun (WGS) entry which is preliminary data.</text>
</comment>
<proteinExistence type="predicted"/>
<dbReference type="SUPFAM" id="SSF56112">
    <property type="entry name" value="Protein kinase-like (PK-like)"/>
    <property type="match status" value="1"/>
</dbReference>
<dbReference type="Gene3D" id="3.90.1200.10">
    <property type="match status" value="1"/>
</dbReference>
<gene>
    <name evidence="2" type="ORF">EQW73_03655</name>
    <name evidence="3" type="ORF">EQW78_08880</name>
</gene>
<dbReference type="InterPro" id="IPR002575">
    <property type="entry name" value="Aminoglycoside_PTrfase"/>
</dbReference>
<protein>
    <submittedName>
        <fullName evidence="3">Aminoglycoside phosphotransferase family protein</fullName>
    </submittedName>
</protein>
<feature type="domain" description="Aminoglycoside phosphotransferase" evidence="1">
    <location>
        <begin position="68"/>
        <end position="257"/>
    </location>
</feature>
<keyword evidence="5" id="KW-1185">Reference proteome</keyword>
<accession>A0A4Q1KW16</accession>
<reference evidence="4 5" key="1">
    <citation type="submission" date="2019-01" db="EMBL/GenBank/DDBJ databases">
        <title>Oerskovia turbata Genome sequencing and assembly.</title>
        <authorList>
            <person name="Dou T."/>
        </authorList>
    </citation>
    <scope>NUCLEOTIDE SEQUENCE [LARGE SCALE GENOMIC DNA]</scope>
    <source>
        <strain evidence="3 4">JCM12123</strain>
        <strain evidence="2 5">JCM3160</strain>
    </source>
</reference>
<evidence type="ECO:0000313" key="2">
    <source>
        <dbReference type="EMBL" id="RXR26620.1"/>
    </source>
</evidence>
<dbReference type="EMBL" id="SDJR01000003">
    <property type="protein sequence ID" value="RXR26620.1"/>
    <property type="molecule type" value="Genomic_DNA"/>
</dbReference>
<dbReference type="Proteomes" id="UP000290517">
    <property type="component" value="Unassembled WGS sequence"/>
</dbReference>
<evidence type="ECO:0000259" key="1">
    <source>
        <dbReference type="Pfam" id="PF01636"/>
    </source>
</evidence>
<keyword evidence="3" id="KW-0808">Transferase</keyword>
<dbReference type="InterPro" id="IPR011009">
    <property type="entry name" value="Kinase-like_dom_sf"/>
</dbReference>
<evidence type="ECO:0000313" key="5">
    <source>
        <dbReference type="Proteomes" id="UP000290517"/>
    </source>
</evidence>
<dbReference type="EMBL" id="SDJQ01000011">
    <property type="protein sequence ID" value="RXR34317.1"/>
    <property type="molecule type" value="Genomic_DNA"/>
</dbReference>
<dbReference type="RefSeq" id="WP_051702592.1">
    <property type="nucleotide sequence ID" value="NZ_JOFV01000002.1"/>
</dbReference>
<organism evidence="3 4">
    <name type="scientific">Oerskovia turbata</name>
    <dbReference type="NCBI Taxonomy" id="1713"/>
    <lineage>
        <taxon>Bacteria</taxon>
        <taxon>Bacillati</taxon>
        <taxon>Actinomycetota</taxon>
        <taxon>Actinomycetes</taxon>
        <taxon>Micrococcales</taxon>
        <taxon>Cellulomonadaceae</taxon>
        <taxon>Oerskovia</taxon>
    </lineage>
</organism>
<dbReference type="AlphaFoldDB" id="A0A4Q1KW16"/>
<dbReference type="OrthoDB" id="2570531at2"/>
<sequence>MPDDVATTCVVLSPQDPRAHASDRLRWTSLPRELRDEIEATMEARVVEEISVVSGFRPGMGSLLRLSTGEQVFLKAARTRDARECADLHRTEARIAIRLPEAVPTPRFLWGHGDGDWIVLAYEAIDGHPPRTPWEPAVLARVLDTLDDLARIPGARQIPLPPAGPQLASTAIGWGRILRDPPEHLSSVAPWAARRLATLAELELGVLVACEGESIVHGDMRARNLTVTDDAVYVLDWPHAMRGAGWLDLAHLLVTVGAQGVEGVFDPPDVSVPPDGGAPVTTWDDAERAGAWLTAVFDDHPLGAEVHPGDLRSVVGGFAGFSLDAARKPAPRSDPSRPTTALGQGLAALAWLEHLGL</sequence>
<dbReference type="Proteomes" id="UP000289805">
    <property type="component" value="Unassembled WGS sequence"/>
</dbReference>
<dbReference type="Pfam" id="PF01636">
    <property type="entry name" value="APH"/>
    <property type="match status" value="1"/>
</dbReference>
<evidence type="ECO:0000313" key="3">
    <source>
        <dbReference type="EMBL" id="RXR34317.1"/>
    </source>
</evidence>
<evidence type="ECO:0000313" key="4">
    <source>
        <dbReference type="Proteomes" id="UP000289805"/>
    </source>
</evidence>
<dbReference type="GO" id="GO:0016740">
    <property type="term" value="F:transferase activity"/>
    <property type="evidence" value="ECO:0007669"/>
    <property type="project" value="UniProtKB-KW"/>
</dbReference>
<dbReference type="STRING" id="1713.GCA_000718325_00350"/>